<protein>
    <submittedName>
        <fullName evidence="2">Uncharacterized protein</fullName>
    </submittedName>
</protein>
<keyword evidence="3" id="KW-1185">Reference proteome</keyword>
<proteinExistence type="predicted"/>
<reference evidence="2" key="1">
    <citation type="submission" date="2020-09" db="EMBL/GenBank/DDBJ databases">
        <title>Genome-Enabled Discovery of Anthraquinone Biosynthesis in Senna tora.</title>
        <authorList>
            <person name="Kang S.-H."/>
            <person name="Pandey R.P."/>
            <person name="Lee C.-M."/>
            <person name="Sim J.-S."/>
            <person name="Jeong J.-T."/>
            <person name="Choi B.-S."/>
            <person name="Jung M."/>
            <person name="Ginzburg D."/>
            <person name="Zhao K."/>
            <person name="Won S.Y."/>
            <person name="Oh T.-J."/>
            <person name="Yu Y."/>
            <person name="Kim N.-H."/>
            <person name="Lee O.R."/>
            <person name="Lee T.-H."/>
            <person name="Bashyal P."/>
            <person name="Kim T.-S."/>
            <person name="Lee W.-H."/>
            <person name="Kawkins C."/>
            <person name="Kim C.-K."/>
            <person name="Kim J.S."/>
            <person name="Ahn B.O."/>
            <person name="Rhee S.Y."/>
            <person name="Sohng J.K."/>
        </authorList>
    </citation>
    <scope>NUCLEOTIDE SEQUENCE</scope>
    <source>
        <tissue evidence="2">Leaf</tissue>
    </source>
</reference>
<sequence length="135" mass="15273">MMIAECRGKLNFDEQTEDEKKGSTEGITEITRAQFTKRCNKISMIPKPFKRVSPPQGVQKSSNPSRSAARLGSGHTSMQSCAKRAISFSKRQMQDAEFLAMKLTNELKSMKDIMDDMLRSELCLTTSLRYKVNEV</sequence>
<dbReference type="PANTHER" id="PTHR34461:SF2">
    <property type="entry name" value="EXPRESSED PROTEIN"/>
    <property type="match status" value="1"/>
</dbReference>
<evidence type="ECO:0000313" key="2">
    <source>
        <dbReference type="EMBL" id="KAF7827737.1"/>
    </source>
</evidence>
<name>A0A834WLQ5_9FABA</name>
<evidence type="ECO:0000313" key="3">
    <source>
        <dbReference type="Proteomes" id="UP000634136"/>
    </source>
</evidence>
<feature type="region of interest" description="Disordered" evidence="1">
    <location>
        <begin position="46"/>
        <end position="79"/>
    </location>
</feature>
<organism evidence="2 3">
    <name type="scientific">Senna tora</name>
    <dbReference type="NCBI Taxonomy" id="362788"/>
    <lineage>
        <taxon>Eukaryota</taxon>
        <taxon>Viridiplantae</taxon>
        <taxon>Streptophyta</taxon>
        <taxon>Embryophyta</taxon>
        <taxon>Tracheophyta</taxon>
        <taxon>Spermatophyta</taxon>
        <taxon>Magnoliopsida</taxon>
        <taxon>eudicotyledons</taxon>
        <taxon>Gunneridae</taxon>
        <taxon>Pentapetalae</taxon>
        <taxon>rosids</taxon>
        <taxon>fabids</taxon>
        <taxon>Fabales</taxon>
        <taxon>Fabaceae</taxon>
        <taxon>Caesalpinioideae</taxon>
        <taxon>Cassia clade</taxon>
        <taxon>Senna</taxon>
    </lineage>
</organism>
<accession>A0A834WLQ5</accession>
<evidence type="ECO:0000256" key="1">
    <source>
        <dbReference type="SAM" id="MobiDB-lite"/>
    </source>
</evidence>
<feature type="compositionally biased region" description="Polar residues" evidence="1">
    <location>
        <begin position="56"/>
        <end position="66"/>
    </location>
</feature>
<dbReference type="AlphaFoldDB" id="A0A834WLQ5"/>
<comment type="caution">
    <text evidence="2">The sequence shown here is derived from an EMBL/GenBank/DDBJ whole genome shotgun (WGS) entry which is preliminary data.</text>
</comment>
<dbReference type="EMBL" id="JAAIUW010000006">
    <property type="protein sequence ID" value="KAF7827737.1"/>
    <property type="molecule type" value="Genomic_DNA"/>
</dbReference>
<gene>
    <name evidence="2" type="ORF">G2W53_018901</name>
</gene>
<dbReference type="OrthoDB" id="775914at2759"/>
<dbReference type="PANTHER" id="PTHR34461">
    <property type="entry name" value="EXPRESSED PROTEIN"/>
    <property type="match status" value="1"/>
</dbReference>
<dbReference type="Proteomes" id="UP000634136">
    <property type="component" value="Unassembled WGS sequence"/>
</dbReference>